<reference evidence="3" key="1">
    <citation type="submission" date="2016-10" db="EMBL/GenBank/DDBJ databases">
        <title>The complete genome sequence of the rumen bacterium Butyrivibrio hungatei MB2003.</title>
        <authorList>
            <person name="Palevich N."/>
            <person name="Kelly W.J."/>
            <person name="Leahy S.C."/>
            <person name="Altermann E."/>
            <person name="Rakonjac J."/>
            <person name="Attwood G.T."/>
        </authorList>
    </citation>
    <scope>NUCLEOTIDE SEQUENCE [LARGE SCALE GENOMIC DNA]</scope>
    <source>
        <strain evidence="3">MB2003</strain>
    </source>
</reference>
<evidence type="ECO:0000313" key="3">
    <source>
        <dbReference type="Proteomes" id="UP000179284"/>
    </source>
</evidence>
<dbReference type="Pfam" id="PF13527">
    <property type="entry name" value="Acetyltransf_9"/>
    <property type="match status" value="1"/>
</dbReference>
<dbReference type="EMBL" id="CP017831">
    <property type="protein sequence ID" value="AOZ97269.1"/>
    <property type="molecule type" value="Genomic_DNA"/>
</dbReference>
<dbReference type="CDD" id="cd04301">
    <property type="entry name" value="NAT_SF"/>
    <property type="match status" value="1"/>
</dbReference>
<keyword evidence="3" id="KW-1185">Reference proteome</keyword>
<sequence>MNYCIEKNYRNNDALRASFNRLAEKTFGLNFENWYQNGFWKDNYIPYSVVIDGEVVSNVSVNACNMNYKGKIVKLIQLGTIMTDNDHRGKGYARVLMEEVIKDYDGKVDGIYLFANDSVLEFYPKFGFKEAKEYQYTKEVTISDECKAQNIPLKGKDDFDRAIKILDTNEQNAQLYMVGNSGLYMFYLSQFMTENLFYIEECGSYAIAEMEDDTLILHTIIGNGAVDEVIRAFGSKIKKVVLCFTPKDTGGFEKTELHEEDTTFFVQGKFFEDNQNEEYIMQAITHA</sequence>
<evidence type="ECO:0000313" key="2">
    <source>
        <dbReference type="EMBL" id="AOZ97269.1"/>
    </source>
</evidence>
<accession>A0A1D9P418</accession>
<name>A0A1D9P418_9FIRM</name>
<dbReference type="RefSeq" id="WP_071176885.1">
    <property type="nucleotide sequence ID" value="NZ_CP017831.1"/>
</dbReference>
<proteinExistence type="predicted"/>
<dbReference type="InterPro" id="IPR016181">
    <property type="entry name" value="Acyl_CoA_acyltransferase"/>
</dbReference>
<dbReference type="PROSITE" id="PS51186">
    <property type="entry name" value="GNAT"/>
    <property type="match status" value="1"/>
</dbReference>
<dbReference type="AlphaFoldDB" id="A0A1D9P418"/>
<feature type="domain" description="N-acetyltransferase" evidence="1">
    <location>
        <begin position="7"/>
        <end position="149"/>
    </location>
</feature>
<dbReference type="GO" id="GO:0016747">
    <property type="term" value="F:acyltransferase activity, transferring groups other than amino-acyl groups"/>
    <property type="evidence" value="ECO:0007669"/>
    <property type="project" value="InterPro"/>
</dbReference>
<dbReference type="KEGG" id="bhu:bhn_I2236"/>
<dbReference type="SUPFAM" id="SSF55729">
    <property type="entry name" value="Acyl-CoA N-acyltransferases (Nat)"/>
    <property type="match status" value="1"/>
</dbReference>
<gene>
    <name evidence="2" type="ORF">bhn_I2236</name>
</gene>
<organism evidence="2 3">
    <name type="scientific">Butyrivibrio hungatei</name>
    <dbReference type="NCBI Taxonomy" id="185008"/>
    <lineage>
        <taxon>Bacteria</taxon>
        <taxon>Bacillati</taxon>
        <taxon>Bacillota</taxon>
        <taxon>Clostridia</taxon>
        <taxon>Lachnospirales</taxon>
        <taxon>Lachnospiraceae</taxon>
        <taxon>Butyrivibrio</taxon>
    </lineage>
</organism>
<protein>
    <submittedName>
        <fullName evidence="2">GNAT family acetyltransferase</fullName>
    </submittedName>
</protein>
<dbReference type="Gene3D" id="3.40.630.30">
    <property type="match status" value="1"/>
</dbReference>
<dbReference type="InterPro" id="IPR000182">
    <property type="entry name" value="GNAT_dom"/>
</dbReference>
<evidence type="ECO:0000259" key="1">
    <source>
        <dbReference type="PROSITE" id="PS51186"/>
    </source>
</evidence>
<dbReference type="Proteomes" id="UP000179284">
    <property type="component" value="Chromosome I"/>
</dbReference>